<keyword evidence="1" id="KW-0378">Hydrolase</keyword>
<dbReference type="Pfam" id="PF03352">
    <property type="entry name" value="Adenine_glyco"/>
    <property type="match status" value="1"/>
</dbReference>
<dbReference type="EC" id="3.2.2.20" evidence="1"/>
<accession>A0ABW6D2D5</accession>
<dbReference type="InterPro" id="IPR011257">
    <property type="entry name" value="DNA_glycosylase"/>
</dbReference>
<evidence type="ECO:0000313" key="1">
    <source>
        <dbReference type="EMBL" id="MFD3292160.1"/>
    </source>
</evidence>
<dbReference type="RefSeq" id="WP_377977561.1">
    <property type="nucleotide sequence ID" value="NZ_JBBKXY010000001.1"/>
</dbReference>
<dbReference type="Proteomes" id="UP001598112">
    <property type="component" value="Unassembled WGS sequence"/>
</dbReference>
<dbReference type="Gene3D" id="1.10.340.30">
    <property type="entry name" value="Hypothetical protein, domain 2"/>
    <property type="match status" value="1"/>
</dbReference>
<keyword evidence="2" id="KW-1185">Reference proteome</keyword>
<name>A0ABW6D2D5_9BACT</name>
<dbReference type="PANTHER" id="PTHR30037">
    <property type="entry name" value="DNA-3-METHYLADENINE GLYCOSYLASE 1"/>
    <property type="match status" value="1"/>
</dbReference>
<dbReference type="EMBL" id="JBBKXY010000001">
    <property type="protein sequence ID" value="MFD3292160.1"/>
    <property type="molecule type" value="Genomic_DNA"/>
</dbReference>
<protein>
    <submittedName>
        <fullName evidence="1">DNA-3-methyladenine glycosylase I</fullName>
        <ecNumber evidence="1">3.2.2.20</ecNumber>
    </submittedName>
</protein>
<evidence type="ECO:0000313" key="2">
    <source>
        <dbReference type="Proteomes" id="UP001598112"/>
    </source>
</evidence>
<dbReference type="InterPro" id="IPR052891">
    <property type="entry name" value="DNA-3mA_glycosylase"/>
</dbReference>
<organism evidence="1 2">
    <name type="scientific">Aquirufa originis</name>
    <dbReference type="NCBI Taxonomy" id="3096514"/>
    <lineage>
        <taxon>Bacteria</taxon>
        <taxon>Pseudomonadati</taxon>
        <taxon>Bacteroidota</taxon>
        <taxon>Cytophagia</taxon>
        <taxon>Cytophagales</taxon>
        <taxon>Flectobacillaceae</taxon>
        <taxon>Aquirufa</taxon>
    </lineage>
</organism>
<dbReference type="GO" id="GO:0008725">
    <property type="term" value="F:DNA-3-methyladenine glycosylase activity"/>
    <property type="evidence" value="ECO:0007669"/>
    <property type="project" value="UniProtKB-EC"/>
</dbReference>
<gene>
    <name evidence="1" type="ORF">SKC35_00530</name>
</gene>
<keyword evidence="1" id="KW-0326">Glycosidase</keyword>
<reference evidence="1 2" key="1">
    <citation type="submission" date="2024-03" db="EMBL/GenBank/DDBJ databases">
        <title>Aquirufa genome sequencing.</title>
        <authorList>
            <person name="Pitt A."/>
            <person name="Hahn M.W."/>
        </authorList>
    </citation>
    <scope>NUCLEOTIDE SEQUENCE [LARGE SCALE GENOMIC DNA]</scope>
    <source>
        <strain evidence="1 2">KTFRIE-69F</strain>
    </source>
</reference>
<comment type="caution">
    <text evidence="1">The sequence shown here is derived from an EMBL/GenBank/DDBJ whole genome shotgun (WGS) entry which is preliminary data.</text>
</comment>
<sequence length="190" mass="22140">MMDNKIRCRWCGSDELYQTYHDLEWGNPEHRDEALFELLILEGFQAGLSWITILKRREAFREAFAQFDYHVLANWSEEQTMAQMQNELIIRNRLKISAVRTNAQAFIKIQEKFGSFNQYIWEFVGHEPILNHFAQHGDLPASTEISVLLSKSLKKNGFRFVGPTICYALMQAAGLVNDHTIDCFRHPNNS</sequence>
<dbReference type="InterPro" id="IPR005019">
    <property type="entry name" value="Adenine_glyco"/>
</dbReference>
<dbReference type="SUPFAM" id="SSF48150">
    <property type="entry name" value="DNA-glycosylase"/>
    <property type="match status" value="1"/>
</dbReference>
<proteinExistence type="predicted"/>
<dbReference type="PANTHER" id="PTHR30037:SF4">
    <property type="entry name" value="DNA-3-METHYLADENINE GLYCOSYLASE I"/>
    <property type="match status" value="1"/>
</dbReference>